<evidence type="ECO:0000313" key="4">
    <source>
        <dbReference type="Proteomes" id="UP001054837"/>
    </source>
</evidence>
<dbReference type="EMBL" id="BPLQ01002169">
    <property type="protein sequence ID" value="GIX89371.1"/>
    <property type="molecule type" value="Genomic_DNA"/>
</dbReference>
<evidence type="ECO:0000259" key="2">
    <source>
        <dbReference type="Pfam" id="PF01757"/>
    </source>
</evidence>
<dbReference type="InterPro" id="IPR052728">
    <property type="entry name" value="O2_lipid_transport_reg"/>
</dbReference>
<protein>
    <submittedName>
        <fullName evidence="3">O-acyltransferase like protein</fullName>
    </submittedName>
</protein>
<feature type="transmembrane region" description="Helical" evidence="1">
    <location>
        <begin position="252"/>
        <end position="272"/>
    </location>
</feature>
<feature type="domain" description="Acyltransferase 3" evidence="2">
    <location>
        <begin position="102"/>
        <end position="432"/>
    </location>
</feature>
<accession>A0AAV4NX81</accession>
<feature type="transmembrane region" description="Helical" evidence="1">
    <location>
        <begin position="399"/>
        <end position="428"/>
    </location>
</feature>
<reference evidence="3 4" key="1">
    <citation type="submission" date="2021-06" db="EMBL/GenBank/DDBJ databases">
        <title>Caerostris darwini draft genome.</title>
        <authorList>
            <person name="Kono N."/>
            <person name="Arakawa K."/>
        </authorList>
    </citation>
    <scope>NUCLEOTIDE SEQUENCE [LARGE SCALE GENOMIC DNA]</scope>
</reference>
<evidence type="ECO:0000313" key="3">
    <source>
        <dbReference type="EMBL" id="GIX89371.1"/>
    </source>
</evidence>
<keyword evidence="1" id="KW-0812">Transmembrane</keyword>
<sequence length="459" mass="51252">MVININLLDSNVLKKVPVQVSVRNCEIKQEFHVTIPQFIVISITIGIIALISAGTAIDSYISRNASSSSDMGRIPQSLLAFSLTMNLKKLMKSSRRNSSLGAVNGVRCLSLLWIVLAHTYGFGHRQGLARLSHAKTYMDDIFFQIITNSWVSVDTFFMLGGLLVATSNLKIMESTGGKINYFSRLVHRVWRLIPPLAATVGIMFILPLIGSGPLWADMAGQKVLNCERNWWQVLLPINTWVDFSSMCLLHTWYVASDIHFYCVAPLVLGVLYRWPAAGFALLFFITAICAMVIGLLTIIYNLPPTVIFFSPDIALTKRTANLVYFRPYPHLGAYCVGLVLGYLLWKYHKWTLSKMCQTVGWATSATSCLAVLFATYSWSRGTSADPVEGVLYAVLHRTVWAAGVAWITEFVGILMITLVLSILFHLAFEAPFLKLEQIWFPESSKPTEVKKPLDNTHAT</sequence>
<dbReference type="PANTHER" id="PTHR11161">
    <property type="entry name" value="O-ACYLTRANSFERASE"/>
    <property type="match status" value="1"/>
</dbReference>
<evidence type="ECO:0000256" key="1">
    <source>
        <dbReference type="SAM" id="Phobius"/>
    </source>
</evidence>
<dbReference type="InterPro" id="IPR002656">
    <property type="entry name" value="Acyl_transf_3_dom"/>
</dbReference>
<dbReference type="Proteomes" id="UP001054837">
    <property type="component" value="Unassembled WGS sequence"/>
</dbReference>
<feature type="transmembrane region" description="Helical" evidence="1">
    <location>
        <begin position="331"/>
        <end position="347"/>
    </location>
</feature>
<organism evidence="3 4">
    <name type="scientific">Caerostris darwini</name>
    <dbReference type="NCBI Taxonomy" id="1538125"/>
    <lineage>
        <taxon>Eukaryota</taxon>
        <taxon>Metazoa</taxon>
        <taxon>Ecdysozoa</taxon>
        <taxon>Arthropoda</taxon>
        <taxon>Chelicerata</taxon>
        <taxon>Arachnida</taxon>
        <taxon>Araneae</taxon>
        <taxon>Araneomorphae</taxon>
        <taxon>Entelegynae</taxon>
        <taxon>Araneoidea</taxon>
        <taxon>Araneidae</taxon>
        <taxon>Caerostris</taxon>
    </lineage>
</organism>
<dbReference type="AlphaFoldDB" id="A0AAV4NX81"/>
<keyword evidence="4" id="KW-1185">Reference proteome</keyword>
<name>A0AAV4NX81_9ARAC</name>
<feature type="transmembrane region" description="Helical" evidence="1">
    <location>
        <begin position="359"/>
        <end position="379"/>
    </location>
</feature>
<dbReference type="Pfam" id="PF01757">
    <property type="entry name" value="Acyl_transf_3"/>
    <property type="match status" value="1"/>
</dbReference>
<dbReference type="PANTHER" id="PTHR11161:SF0">
    <property type="entry name" value="O-ACYLTRANSFERASE LIKE PROTEIN"/>
    <property type="match status" value="1"/>
</dbReference>
<feature type="transmembrane region" description="Helical" evidence="1">
    <location>
        <begin position="38"/>
        <end position="61"/>
    </location>
</feature>
<dbReference type="GO" id="GO:0016747">
    <property type="term" value="F:acyltransferase activity, transferring groups other than amino-acyl groups"/>
    <property type="evidence" value="ECO:0007669"/>
    <property type="project" value="InterPro"/>
</dbReference>
<keyword evidence="1" id="KW-0472">Membrane</keyword>
<comment type="caution">
    <text evidence="3">The sequence shown here is derived from an EMBL/GenBank/DDBJ whole genome shotgun (WGS) entry which is preliminary data.</text>
</comment>
<feature type="transmembrane region" description="Helical" evidence="1">
    <location>
        <begin position="279"/>
        <end position="300"/>
    </location>
</feature>
<proteinExistence type="predicted"/>
<keyword evidence="1" id="KW-1133">Transmembrane helix</keyword>
<feature type="transmembrane region" description="Helical" evidence="1">
    <location>
        <begin position="189"/>
        <end position="209"/>
    </location>
</feature>
<feature type="transmembrane region" description="Helical" evidence="1">
    <location>
        <begin position="99"/>
        <end position="121"/>
    </location>
</feature>
<gene>
    <name evidence="3" type="primary">Oacyl</name>
    <name evidence="3" type="ORF">CDAR_405611</name>
</gene>
<feature type="transmembrane region" description="Helical" evidence="1">
    <location>
        <begin position="141"/>
        <end position="169"/>
    </location>
</feature>